<dbReference type="STRING" id="596327.PORUE0001_0362"/>
<dbReference type="PANTHER" id="PTHR35089">
    <property type="entry name" value="CHAPERONE PROTEIN SKP"/>
    <property type="match status" value="1"/>
</dbReference>
<dbReference type="SUPFAM" id="SSF111384">
    <property type="entry name" value="OmpH-like"/>
    <property type="match status" value="1"/>
</dbReference>
<keyword evidence="2 3" id="KW-0732">Signal</keyword>
<feature type="chain" id="PRO_5002914673" evidence="3">
    <location>
        <begin position="22"/>
        <end position="166"/>
    </location>
</feature>
<gene>
    <name evidence="4" type="ORF">PORUE0001_0362</name>
</gene>
<dbReference type="Pfam" id="PF03938">
    <property type="entry name" value="OmpH"/>
    <property type="match status" value="1"/>
</dbReference>
<organism evidence="4 5">
    <name type="scientific">Porphyromonas uenonis 60-3</name>
    <dbReference type="NCBI Taxonomy" id="596327"/>
    <lineage>
        <taxon>Bacteria</taxon>
        <taxon>Pseudomonadati</taxon>
        <taxon>Bacteroidota</taxon>
        <taxon>Bacteroidia</taxon>
        <taxon>Bacteroidales</taxon>
        <taxon>Porphyromonadaceae</taxon>
        <taxon>Porphyromonas</taxon>
    </lineage>
</organism>
<name>C2MD41_9PORP</name>
<evidence type="ECO:0000313" key="4">
    <source>
        <dbReference type="EMBL" id="EEK16292.1"/>
    </source>
</evidence>
<dbReference type="InterPro" id="IPR005632">
    <property type="entry name" value="Chaperone_Skp"/>
</dbReference>
<sequence>MKTKNLFLSLLLLLLPVVATAQQKIAVVNSQELIAAMPDMKAAQDRLQELDKKYTAEMQTMNDEYQKKLELYMKDKGGLSEALLKSREQELADLQSRIQRSYQAMQQDMEKQQATLMAPIQQKIVEAIKKVGDAGGYTYVMESTMMLYTGSAAVDITAQVKKQLGI</sequence>
<evidence type="ECO:0000313" key="5">
    <source>
        <dbReference type="Proteomes" id="UP000003303"/>
    </source>
</evidence>
<evidence type="ECO:0000256" key="1">
    <source>
        <dbReference type="ARBA" id="ARBA00009091"/>
    </source>
</evidence>
<dbReference type="Proteomes" id="UP000003303">
    <property type="component" value="Unassembled WGS sequence"/>
</dbReference>
<comment type="caution">
    <text evidence="4">The sequence shown here is derived from an EMBL/GenBank/DDBJ whole genome shotgun (WGS) entry which is preliminary data.</text>
</comment>
<dbReference type="GO" id="GO:0005829">
    <property type="term" value="C:cytosol"/>
    <property type="evidence" value="ECO:0007669"/>
    <property type="project" value="TreeGrafter"/>
</dbReference>
<dbReference type="GO" id="GO:0051082">
    <property type="term" value="F:unfolded protein binding"/>
    <property type="evidence" value="ECO:0007669"/>
    <property type="project" value="InterPro"/>
</dbReference>
<dbReference type="InterPro" id="IPR024930">
    <property type="entry name" value="Skp_dom_sf"/>
</dbReference>
<dbReference type="SMART" id="SM00935">
    <property type="entry name" value="OmpH"/>
    <property type="match status" value="1"/>
</dbReference>
<dbReference type="PANTHER" id="PTHR35089:SF1">
    <property type="entry name" value="CHAPERONE PROTEIN SKP"/>
    <property type="match status" value="1"/>
</dbReference>
<comment type="similarity">
    <text evidence="1">Belongs to the Skp family.</text>
</comment>
<feature type="signal peptide" evidence="3">
    <location>
        <begin position="1"/>
        <end position="21"/>
    </location>
</feature>
<reference evidence="4 5" key="1">
    <citation type="submission" date="2009-04" db="EMBL/GenBank/DDBJ databases">
        <authorList>
            <person name="Sebastian Y."/>
            <person name="Madupu R."/>
            <person name="Durkin A.S."/>
            <person name="Torralba M."/>
            <person name="Methe B."/>
            <person name="Sutton G.G."/>
            <person name="Strausberg R.L."/>
            <person name="Nelson K.E."/>
        </authorList>
    </citation>
    <scope>NUCLEOTIDE SEQUENCE [LARGE SCALE GENOMIC DNA]</scope>
    <source>
        <strain evidence="4 5">60-3</strain>
    </source>
</reference>
<accession>C2MD41</accession>
<evidence type="ECO:0000256" key="2">
    <source>
        <dbReference type="ARBA" id="ARBA00022729"/>
    </source>
</evidence>
<dbReference type="Gene3D" id="3.30.910.20">
    <property type="entry name" value="Skp domain"/>
    <property type="match status" value="1"/>
</dbReference>
<keyword evidence="5" id="KW-1185">Reference proteome</keyword>
<proteinExistence type="inferred from homology"/>
<dbReference type="RefSeq" id="WP_007365733.1">
    <property type="nucleotide sequence ID" value="NZ_ACLR01000182.1"/>
</dbReference>
<evidence type="ECO:0000256" key="3">
    <source>
        <dbReference type="SAM" id="SignalP"/>
    </source>
</evidence>
<protein>
    <submittedName>
        <fullName evidence="4">Outer membrane protein</fullName>
    </submittedName>
</protein>
<dbReference type="AlphaFoldDB" id="C2MD41"/>
<dbReference type="eggNOG" id="COG2825">
    <property type="taxonomic scope" value="Bacteria"/>
</dbReference>
<dbReference type="OrthoDB" id="1524711at2"/>
<dbReference type="GO" id="GO:0050821">
    <property type="term" value="P:protein stabilization"/>
    <property type="evidence" value="ECO:0007669"/>
    <property type="project" value="TreeGrafter"/>
</dbReference>
<dbReference type="EMBL" id="ACLR01000182">
    <property type="protein sequence ID" value="EEK16292.1"/>
    <property type="molecule type" value="Genomic_DNA"/>
</dbReference>